<evidence type="ECO:0000313" key="2">
    <source>
        <dbReference type="EMBL" id="KAL2630239.1"/>
    </source>
</evidence>
<dbReference type="Gene3D" id="2.60.40.150">
    <property type="entry name" value="C2 domain"/>
    <property type="match status" value="1"/>
</dbReference>
<dbReference type="SMART" id="SM00239">
    <property type="entry name" value="C2"/>
    <property type="match status" value="1"/>
</dbReference>
<dbReference type="InterPro" id="IPR052981">
    <property type="entry name" value="Ingression_C2_domain"/>
</dbReference>
<sequence length="270" mass="29093">MTKGTSGIQGQLLEVNVLGCRSLSDKEWFGRQDPYVIVEYANNRFRTRTDTDGGRNPTFNTKFQIPLIEGLRELTVQVWDSNVVALDKHIGTAKVLLERVLSSGYDNTPWNLTGRSGRSAGEVNLILHFAGAKKDNHHATCCYCGHAPVMTGYPASTYVAPPVYPPAPAPYPQPTLAPYPPQSPYTTPQGYPPVSTYPTAPPAYPAAAPPAYPAPAAPYPAPPAAGYPPPAGYPLPSAYPAAYPPPAGYPQYPYPGPPPQSPGVYPVYYY</sequence>
<dbReference type="PANTHER" id="PTHR47052">
    <property type="entry name" value="CONSERVED SERINE PROLINE-RICH PROTEIN (AFU_ORTHOLOGUE AFUA_2G01790)"/>
    <property type="match status" value="1"/>
</dbReference>
<dbReference type="InterPro" id="IPR035892">
    <property type="entry name" value="C2_domain_sf"/>
</dbReference>
<evidence type="ECO:0000259" key="1">
    <source>
        <dbReference type="PROSITE" id="PS50004"/>
    </source>
</evidence>
<gene>
    <name evidence="2" type="ORF">R1flu_014925</name>
</gene>
<dbReference type="SUPFAM" id="SSF49562">
    <property type="entry name" value="C2 domain (Calcium/lipid-binding domain, CaLB)"/>
    <property type="match status" value="1"/>
</dbReference>
<dbReference type="AlphaFoldDB" id="A0ABD1YIL0"/>
<dbReference type="PANTHER" id="PTHR47052:SF3">
    <property type="entry name" value="INGRESSION PROTEIN 1"/>
    <property type="match status" value="1"/>
</dbReference>
<keyword evidence="3" id="KW-1185">Reference proteome</keyword>
<feature type="domain" description="C2" evidence="1">
    <location>
        <begin position="1"/>
        <end position="111"/>
    </location>
</feature>
<accession>A0ABD1YIL0</accession>
<comment type="caution">
    <text evidence="2">The sequence shown here is derived from an EMBL/GenBank/DDBJ whole genome shotgun (WGS) entry which is preliminary data.</text>
</comment>
<evidence type="ECO:0000313" key="3">
    <source>
        <dbReference type="Proteomes" id="UP001605036"/>
    </source>
</evidence>
<name>A0ABD1YIL0_9MARC</name>
<dbReference type="PROSITE" id="PS50004">
    <property type="entry name" value="C2"/>
    <property type="match status" value="1"/>
</dbReference>
<dbReference type="Proteomes" id="UP001605036">
    <property type="component" value="Unassembled WGS sequence"/>
</dbReference>
<proteinExistence type="predicted"/>
<reference evidence="2 3" key="1">
    <citation type="submission" date="2024-09" db="EMBL/GenBank/DDBJ databases">
        <title>Chromosome-scale assembly of Riccia fluitans.</title>
        <authorList>
            <person name="Paukszto L."/>
            <person name="Sawicki J."/>
            <person name="Karawczyk K."/>
            <person name="Piernik-Szablinska J."/>
            <person name="Szczecinska M."/>
            <person name="Mazdziarz M."/>
        </authorList>
    </citation>
    <scope>NUCLEOTIDE SEQUENCE [LARGE SCALE GENOMIC DNA]</scope>
    <source>
        <strain evidence="2">Rf_01</strain>
        <tissue evidence="2">Aerial parts of the thallus</tissue>
    </source>
</reference>
<dbReference type="EMBL" id="JBHFFA010000004">
    <property type="protein sequence ID" value="KAL2630239.1"/>
    <property type="molecule type" value="Genomic_DNA"/>
</dbReference>
<dbReference type="InterPro" id="IPR000008">
    <property type="entry name" value="C2_dom"/>
</dbReference>
<dbReference type="Pfam" id="PF00168">
    <property type="entry name" value="C2"/>
    <property type="match status" value="1"/>
</dbReference>
<organism evidence="2 3">
    <name type="scientific">Riccia fluitans</name>
    <dbReference type="NCBI Taxonomy" id="41844"/>
    <lineage>
        <taxon>Eukaryota</taxon>
        <taxon>Viridiplantae</taxon>
        <taxon>Streptophyta</taxon>
        <taxon>Embryophyta</taxon>
        <taxon>Marchantiophyta</taxon>
        <taxon>Marchantiopsida</taxon>
        <taxon>Marchantiidae</taxon>
        <taxon>Marchantiales</taxon>
        <taxon>Ricciaceae</taxon>
        <taxon>Riccia</taxon>
    </lineage>
</organism>
<protein>
    <recommendedName>
        <fullName evidence="1">C2 domain-containing protein</fullName>
    </recommendedName>
</protein>